<name>A0A1B9ATG0_9BACI</name>
<dbReference type="RefSeq" id="WP_065410616.1">
    <property type="nucleotide sequence ID" value="NZ_MAYT01000023.1"/>
</dbReference>
<dbReference type="Proteomes" id="UP000092578">
    <property type="component" value="Unassembled WGS sequence"/>
</dbReference>
<dbReference type="InterPro" id="IPR052518">
    <property type="entry name" value="CHR_Transporter"/>
</dbReference>
<evidence type="ECO:0000256" key="4">
    <source>
        <dbReference type="ARBA" id="ARBA00022692"/>
    </source>
</evidence>
<evidence type="ECO:0000313" key="9">
    <source>
        <dbReference type="Proteomes" id="UP000092578"/>
    </source>
</evidence>
<evidence type="ECO:0000256" key="5">
    <source>
        <dbReference type="ARBA" id="ARBA00022989"/>
    </source>
</evidence>
<dbReference type="EMBL" id="MAYT01000023">
    <property type="protein sequence ID" value="OCA87172.1"/>
    <property type="molecule type" value="Genomic_DNA"/>
</dbReference>
<accession>A0A1B9ATG0</accession>
<feature type="transmembrane region" description="Helical" evidence="7">
    <location>
        <begin position="112"/>
        <end position="132"/>
    </location>
</feature>
<reference evidence="9" key="1">
    <citation type="submission" date="2016-05" db="EMBL/GenBank/DDBJ databases">
        <authorList>
            <person name="Liu B."/>
            <person name="Wang J."/>
            <person name="Zhu Y."/>
            <person name="Liu G."/>
            <person name="Chen Q."/>
            <person name="Chen Z."/>
            <person name="Lan J."/>
            <person name="Che J."/>
            <person name="Ge C."/>
            <person name="Shi H."/>
            <person name="Pan Z."/>
            <person name="Liu X."/>
        </authorList>
    </citation>
    <scope>NUCLEOTIDE SEQUENCE [LARGE SCALE GENOMIC DNA]</scope>
    <source>
        <strain evidence="9">FJAT-27215</strain>
    </source>
</reference>
<comment type="caution">
    <text evidence="8">The sequence shown here is derived from an EMBL/GenBank/DDBJ whole genome shotgun (WGS) entry which is preliminary data.</text>
</comment>
<keyword evidence="9" id="KW-1185">Reference proteome</keyword>
<gene>
    <name evidence="8" type="ORF">A8F95_07840</name>
</gene>
<dbReference type="GO" id="GO:0005886">
    <property type="term" value="C:plasma membrane"/>
    <property type="evidence" value="ECO:0007669"/>
    <property type="project" value="UniProtKB-SubCell"/>
</dbReference>
<keyword evidence="6 7" id="KW-0472">Membrane</keyword>
<keyword evidence="5 7" id="KW-1133">Transmembrane helix</keyword>
<feature type="transmembrane region" description="Helical" evidence="7">
    <location>
        <begin position="80"/>
        <end position="106"/>
    </location>
</feature>
<comment type="subcellular location">
    <subcellularLocation>
        <location evidence="1">Cell membrane</location>
        <topology evidence="1">Multi-pass membrane protein</topology>
    </subcellularLocation>
</comment>
<dbReference type="PANTHER" id="PTHR43663">
    <property type="entry name" value="CHROMATE TRANSPORT PROTEIN-RELATED"/>
    <property type="match status" value="1"/>
</dbReference>
<organism evidence="8 9">
    <name type="scientific">Pseudobacillus wudalianchiensis</name>
    <dbReference type="NCBI Taxonomy" id="1743143"/>
    <lineage>
        <taxon>Bacteria</taxon>
        <taxon>Bacillati</taxon>
        <taxon>Bacillota</taxon>
        <taxon>Bacilli</taxon>
        <taxon>Bacillales</taxon>
        <taxon>Bacillaceae</taxon>
        <taxon>Pseudobacillus</taxon>
    </lineage>
</organism>
<proteinExistence type="inferred from homology"/>
<dbReference type="Pfam" id="PF02417">
    <property type="entry name" value="Chromate_transp"/>
    <property type="match status" value="1"/>
</dbReference>
<protein>
    <submittedName>
        <fullName evidence="8">Chromate transporter</fullName>
    </submittedName>
</protein>
<dbReference type="PANTHER" id="PTHR43663:SF2">
    <property type="entry name" value="CHROMATE TRANSPORT PROTEIN-RELATED"/>
    <property type="match status" value="1"/>
</dbReference>
<sequence>MNKKWKLLAEIFFTFFKIGPVTFGGGYAMIPLIEKEVVTKKKWMQTNDITDVVALAGSAPGAMAINSATFVGYRIAGVSGAIAAMIGILLPTFLIVVGLSIFYLYFNDNPKIEAAFHGIGPAVVALICLAAYKLAPTAIIDKTTLVIASIAVLLLFFLHIHPVVMILGGIAAGICLVKIRTWLGYKTKLDGLKQKVG</sequence>
<feature type="transmembrane region" description="Helical" evidence="7">
    <location>
        <begin position="12"/>
        <end position="33"/>
    </location>
</feature>
<evidence type="ECO:0000256" key="6">
    <source>
        <dbReference type="ARBA" id="ARBA00023136"/>
    </source>
</evidence>
<dbReference type="InterPro" id="IPR003370">
    <property type="entry name" value="Chromate_transpt"/>
</dbReference>
<evidence type="ECO:0000313" key="8">
    <source>
        <dbReference type="EMBL" id="OCA87172.1"/>
    </source>
</evidence>
<comment type="similarity">
    <text evidence="2">Belongs to the chromate ion transporter (CHR) (TC 2.A.51) family.</text>
</comment>
<dbReference type="GO" id="GO:0015109">
    <property type="term" value="F:chromate transmembrane transporter activity"/>
    <property type="evidence" value="ECO:0007669"/>
    <property type="project" value="InterPro"/>
</dbReference>
<evidence type="ECO:0000256" key="7">
    <source>
        <dbReference type="SAM" id="Phobius"/>
    </source>
</evidence>
<keyword evidence="3" id="KW-1003">Cell membrane</keyword>
<feature type="transmembrane region" description="Helical" evidence="7">
    <location>
        <begin position="53"/>
        <end position="73"/>
    </location>
</feature>
<evidence type="ECO:0000256" key="1">
    <source>
        <dbReference type="ARBA" id="ARBA00004651"/>
    </source>
</evidence>
<keyword evidence="4 7" id="KW-0812">Transmembrane</keyword>
<feature type="transmembrane region" description="Helical" evidence="7">
    <location>
        <begin position="166"/>
        <end position="185"/>
    </location>
</feature>
<evidence type="ECO:0000256" key="3">
    <source>
        <dbReference type="ARBA" id="ARBA00022475"/>
    </source>
</evidence>
<evidence type="ECO:0000256" key="2">
    <source>
        <dbReference type="ARBA" id="ARBA00005262"/>
    </source>
</evidence>
<dbReference type="AlphaFoldDB" id="A0A1B9ATG0"/>